<proteinExistence type="predicted"/>
<reference evidence="1" key="1">
    <citation type="journal article" date="2015" name="Nature">
        <title>Complex archaea that bridge the gap between prokaryotes and eukaryotes.</title>
        <authorList>
            <person name="Spang A."/>
            <person name="Saw J.H."/>
            <person name="Jorgensen S.L."/>
            <person name="Zaremba-Niedzwiedzka K."/>
            <person name="Martijn J."/>
            <person name="Lind A.E."/>
            <person name="van Eijk R."/>
            <person name="Schleper C."/>
            <person name="Guy L."/>
            <person name="Ettema T.J."/>
        </authorList>
    </citation>
    <scope>NUCLEOTIDE SEQUENCE</scope>
</reference>
<organism evidence="1">
    <name type="scientific">marine sediment metagenome</name>
    <dbReference type="NCBI Taxonomy" id="412755"/>
    <lineage>
        <taxon>unclassified sequences</taxon>
        <taxon>metagenomes</taxon>
        <taxon>ecological metagenomes</taxon>
    </lineage>
</organism>
<comment type="caution">
    <text evidence="1">The sequence shown here is derived from an EMBL/GenBank/DDBJ whole genome shotgun (WGS) entry which is preliminary data.</text>
</comment>
<protein>
    <submittedName>
        <fullName evidence="1">Uncharacterized protein</fullName>
    </submittedName>
</protein>
<name>A0A0F9LAE8_9ZZZZ</name>
<evidence type="ECO:0000313" key="1">
    <source>
        <dbReference type="EMBL" id="KKM90368.1"/>
    </source>
</evidence>
<sequence>MSKKWERYKQRVGSLADDPEITPESLVGECPKCGEPTVQLLCCPECGNDGCVELCNGAGVGSPCLDCEEGQ</sequence>
<accession>A0A0F9LAE8</accession>
<gene>
    <name evidence="1" type="ORF">LCGC14_1239340</name>
</gene>
<dbReference type="AlphaFoldDB" id="A0A0F9LAE8"/>
<dbReference type="EMBL" id="LAZR01006680">
    <property type="protein sequence ID" value="KKM90368.1"/>
    <property type="molecule type" value="Genomic_DNA"/>
</dbReference>